<organism evidence="1 2">
    <name type="scientific">Stutzerimonas chloritidismutans</name>
    <name type="common">Pseudomonas chloritidismutans</name>
    <dbReference type="NCBI Taxonomy" id="203192"/>
    <lineage>
        <taxon>Bacteria</taxon>
        <taxon>Pseudomonadati</taxon>
        <taxon>Pseudomonadota</taxon>
        <taxon>Gammaproteobacteria</taxon>
        <taxon>Pseudomonadales</taxon>
        <taxon>Pseudomonadaceae</taxon>
        <taxon>Stutzerimonas</taxon>
    </lineage>
</organism>
<dbReference type="Gene3D" id="1.20.910.10">
    <property type="entry name" value="Heme oxygenase-like"/>
    <property type="match status" value="1"/>
</dbReference>
<comment type="caution">
    <text evidence="1">The sequence shown here is derived from an EMBL/GenBank/DDBJ whole genome shotgun (WGS) entry which is preliminary data.</text>
</comment>
<keyword evidence="2" id="KW-1185">Reference proteome</keyword>
<dbReference type="EMBL" id="JBCFXD010000001">
    <property type="protein sequence ID" value="MEL7557846.1"/>
    <property type="molecule type" value="Genomic_DNA"/>
</dbReference>
<proteinExistence type="predicted"/>
<evidence type="ECO:0000313" key="1">
    <source>
        <dbReference type="EMBL" id="MEL7557846.1"/>
    </source>
</evidence>
<reference evidence="1 2" key="1">
    <citation type="submission" date="2024-04" db="EMBL/GenBank/DDBJ databases">
        <title>Draft Genome Sequence of Isolates Cultured from Underwater Hawaii Seamounts in the North Pacific Ocean.</title>
        <authorList>
            <person name="Sharma I."/>
            <person name="Darden B."/>
            <person name="Creggett J."/>
            <person name="Taylor S."/>
            <person name="Grant M.P."/>
            <person name="Scott J."/>
            <person name="Attles S."/>
            <person name="Walker S."/>
            <person name="Johnson G."/>
            <person name="St. Cloud C."/>
        </authorList>
    </citation>
    <scope>NUCLEOTIDE SEQUENCE [LARGE SCALE GENOMIC DNA]</scope>
    <source>
        <strain evidence="1 2">03GJ23</strain>
    </source>
</reference>
<dbReference type="RefSeq" id="WP_342404903.1">
    <property type="nucleotide sequence ID" value="NZ_JBCFXD010000001.1"/>
</dbReference>
<sequence length="180" mass="19803">MDTLRNQLRSATAAQHERVDAAFSAYRLDQPEGYRAFLQAHAQVLIPLEIELEQAGIETMLDDWPLRCRRQALLADLKALGCAEPPLTPAGMAPSPGWSWGAAYVIEGSRLGGRVLARRVADANPSAPLRYLNHGSATRLWPSFLQKLEQQGSACDWSEVLTGANDTFERFLGAARSNRS</sequence>
<gene>
    <name evidence="1" type="ORF">AAGW23_03165</name>
</gene>
<accession>A0ABU9M2U7</accession>
<dbReference type="CDD" id="cd19166">
    <property type="entry name" value="HemeO-bac"/>
    <property type="match status" value="1"/>
</dbReference>
<protein>
    <submittedName>
        <fullName evidence="1">Biliverdin-producing heme oxygenase</fullName>
    </submittedName>
</protein>
<evidence type="ECO:0000313" key="2">
    <source>
        <dbReference type="Proteomes" id="UP001467669"/>
    </source>
</evidence>
<dbReference type="SUPFAM" id="SSF48613">
    <property type="entry name" value="Heme oxygenase-like"/>
    <property type="match status" value="1"/>
</dbReference>
<dbReference type="InterPro" id="IPR016084">
    <property type="entry name" value="Haem_Oase-like_multi-hlx"/>
</dbReference>
<name>A0ABU9M2U7_STUCH</name>
<dbReference type="Proteomes" id="UP001467669">
    <property type="component" value="Unassembled WGS sequence"/>
</dbReference>